<sequence length="325" mass="38070">MIGRLMISSFLVRPHSYNSFWNVLWLNVNNVCKNKIIYNQIFVPVQTLKSNTKDEINCYNEPKAKIVLLLNLKSPEDAVPFYKLPMKTLLHIYKITMNDVENGFCENRLYYLASRLKCSPTALCEKLTKRTFVYSLSFDWLKNALDILLEMGVSEDRIIRDLWILKYHHETIRLRLQQVKDKGIDNLYPWMVRCPEEVLNRSIRLSQETKNILGETKSTQIYLANRLNTSLNSVEELYSKTPALKTIRVTKAKKFLDFLINEGFTVEDIANKSRVLSASQKTVQQRLEMLRDLGVNDINLNVLCRSRRDFKKYCDTLQLLAKKDK</sequence>
<dbReference type="Proteomes" id="UP000504629">
    <property type="component" value="Unplaced"/>
</dbReference>
<dbReference type="OrthoDB" id="75923at2759"/>
<dbReference type="InterPro" id="IPR003690">
    <property type="entry name" value="MTERF"/>
</dbReference>
<evidence type="ECO:0000256" key="2">
    <source>
        <dbReference type="ARBA" id="ARBA00022946"/>
    </source>
</evidence>
<gene>
    <name evidence="4" type="primary">LOC114245497</name>
</gene>
<dbReference type="RefSeq" id="XP_028033479.1">
    <property type="nucleotide sequence ID" value="XM_028177678.1"/>
</dbReference>
<dbReference type="KEGG" id="bman:114245497"/>
<name>A0A6J2JZG1_BOMMA</name>
<protein>
    <submittedName>
        <fullName evidence="4">Transcription termination factor, mitochondrial</fullName>
    </submittedName>
</protein>
<dbReference type="GO" id="GO:0005759">
    <property type="term" value="C:mitochondrial matrix"/>
    <property type="evidence" value="ECO:0007669"/>
    <property type="project" value="TreeGrafter"/>
</dbReference>
<proteinExistence type="inferred from homology"/>
<dbReference type="InterPro" id="IPR038538">
    <property type="entry name" value="MTERF_sf"/>
</dbReference>
<dbReference type="Gene3D" id="1.25.70.10">
    <property type="entry name" value="Transcription termination factor 3, mitochondrial"/>
    <property type="match status" value="1"/>
</dbReference>
<reference evidence="4" key="1">
    <citation type="submission" date="2025-08" db="UniProtKB">
        <authorList>
            <consortium name="RefSeq"/>
        </authorList>
    </citation>
    <scope>IDENTIFICATION</scope>
    <source>
        <tissue evidence="4">Silk gland</tissue>
    </source>
</reference>
<organism evidence="3 4">
    <name type="scientific">Bombyx mandarina</name>
    <name type="common">Wild silk moth</name>
    <name type="synonym">Wild silkworm</name>
    <dbReference type="NCBI Taxonomy" id="7092"/>
    <lineage>
        <taxon>Eukaryota</taxon>
        <taxon>Metazoa</taxon>
        <taxon>Ecdysozoa</taxon>
        <taxon>Arthropoda</taxon>
        <taxon>Hexapoda</taxon>
        <taxon>Insecta</taxon>
        <taxon>Pterygota</taxon>
        <taxon>Neoptera</taxon>
        <taxon>Endopterygota</taxon>
        <taxon>Lepidoptera</taxon>
        <taxon>Glossata</taxon>
        <taxon>Ditrysia</taxon>
        <taxon>Bombycoidea</taxon>
        <taxon>Bombycidae</taxon>
        <taxon>Bombycinae</taxon>
        <taxon>Bombyx</taxon>
    </lineage>
</organism>
<accession>A0A6J2JZG1</accession>
<dbReference type="AlphaFoldDB" id="A0A6J2JZG1"/>
<evidence type="ECO:0000313" key="3">
    <source>
        <dbReference type="Proteomes" id="UP000504629"/>
    </source>
</evidence>
<dbReference type="PANTHER" id="PTHR15437">
    <property type="entry name" value="TRANSCRIPTION TERMINATION FACTOR, MITOCHONDRIAL"/>
    <property type="match status" value="1"/>
</dbReference>
<dbReference type="SMART" id="SM00733">
    <property type="entry name" value="Mterf"/>
    <property type="match status" value="3"/>
</dbReference>
<comment type="similarity">
    <text evidence="1">Belongs to the mTERF family.</text>
</comment>
<keyword evidence="3" id="KW-1185">Reference proteome</keyword>
<dbReference type="PANTHER" id="PTHR15437:SF6">
    <property type="entry name" value="TRANSCRIPTION TERMINATION FACTOR, MITOCHONDRIAL"/>
    <property type="match status" value="1"/>
</dbReference>
<evidence type="ECO:0000313" key="4">
    <source>
        <dbReference type="RefSeq" id="XP_028033479.1"/>
    </source>
</evidence>
<dbReference type="CTD" id="34837"/>
<dbReference type="GeneID" id="114245497"/>
<keyword evidence="2" id="KW-0809">Transit peptide</keyword>
<dbReference type="GO" id="GO:0003676">
    <property type="term" value="F:nucleic acid binding"/>
    <property type="evidence" value="ECO:0007669"/>
    <property type="project" value="InterPro"/>
</dbReference>
<evidence type="ECO:0000256" key="1">
    <source>
        <dbReference type="ARBA" id="ARBA00007692"/>
    </source>
</evidence>
<dbReference type="GO" id="GO:0006393">
    <property type="term" value="P:termination of mitochondrial transcription"/>
    <property type="evidence" value="ECO:0007669"/>
    <property type="project" value="TreeGrafter"/>
</dbReference>